<dbReference type="OrthoDB" id="9786526at2"/>
<dbReference type="GO" id="GO:0003700">
    <property type="term" value="F:DNA-binding transcription factor activity"/>
    <property type="evidence" value="ECO:0007669"/>
    <property type="project" value="InterPro"/>
</dbReference>
<keyword evidence="3" id="KW-0238">DNA-binding</keyword>
<evidence type="ECO:0000313" key="6">
    <source>
        <dbReference type="EMBL" id="MDW6004110.1"/>
    </source>
</evidence>
<dbReference type="SUPFAM" id="SSF46785">
    <property type="entry name" value="Winged helix' DNA-binding domain"/>
    <property type="match status" value="1"/>
</dbReference>
<reference evidence="7 8" key="1">
    <citation type="submission" date="2017-05" db="EMBL/GenBank/DDBJ databases">
        <authorList>
            <person name="Song R."/>
            <person name="Chenine A.L."/>
            <person name="Ruprecht R.M."/>
        </authorList>
    </citation>
    <scope>NUCLEOTIDE SEQUENCE [LARGE SCALE GENOMIC DNA]</scope>
    <source>
        <strain evidence="7 8">CECT 7927</strain>
    </source>
</reference>
<accession>A0A1Y6IRH1</accession>
<comment type="similarity">
    <text evidence="1">Belongs to the LysR transcriptional regulatory family.</text>
</comment>
<dbReference type="Gene3D" id="1.10.10.10">
    <property type="entry name" value="Winged helix-like DNA-binding domain superfamily/Winged helix DNA-binding domain"/>
    <property type="match status" value="1"/>
</dbReference>
<dbReference type="InterPro" id="IPR036388">
    <property type="entry name" value="WH-like_DNA-bd_sf"/>
</dbReference>
<dbReference type="InterPro" id="IPR058163">
    <property type="entry name" value="LysR-type_TF_proteobact-type"/>
</dbReference>
<protein>
    <submittedName>
        <fullName evidence="7">HTH-type transcriptional regulator DmlR</fullName>
    </submittedName>
    <submittedName>
        <fullName evidence="6">LysR family transcriptional regulator</fullName>
    </submittedName>
</protein>
<evidence type="ECO:0000259" key="5">
    <source>
        <dbReference type="PROSITE" id="PS50931"/>
    </source>
</evidence>
<dbReference type="GO" id="GO:0006351">
    <property type="term" value="P:DNA-templated transcription"/>
    <property type="evidence" value="ECO:0007669"/>
    <property type="project" value="TreeGrafter"/>
</dbReference>
<sequence length="313" mass="34819">MDDLNDLALFAAVVRHQGFTAAARATGIEKTRLSRRVAALEKRLGVLLLQRSTRSVTLTEAGSLFYERCQFIIEGAQSAYESILELKSEPTGTIRISCPVLLAQNYLAPILPGYMAAYPKVTVILDATDRHVNLIEERFDIALRAQYQIEDSNNYVARELGQARRIMVASPNYLNLSGRPEIPEALHTLQIISRLSDMQDRLAHWPLRRESEHQILQLEPRLATGDLRVQLEAAIHGIGVALMPEPIVSAALKSGLLEQVLPPWHASGHIIHMLYPKPKGMLPSVRSLIDYLQAQMPATIIERSVLTPQTGVS</sequence>
<evidence type="ECO:0000313" key="8">
    <source>
        <dbReference type="Proteomes" id="UP000196125"/>
    </source>
</evidence>
<dbReference type="Pfam" id="PF00126">
    <property type="entry name" value="HTH_1"/>
    <property type="match status" value="1"/>
</dbReference>
<dbReference type="EMBL" id="JAWRCO010000001">
    <property type="protein sequence ID" value="MDW6004110.1"/>
    <property type="molecule type" value="Genomic_DNA"/>
</dbReference>
<keyword evidence="4" id="KW-0804">Transcription</keyword>
<dbReference type="PANTHER" id="PTHR30537:SF31">
    <property type="entry name" value="TRANSCRIPTIONAL REGULATOR, LYSR FAMILY"/>
    <property type="match status" value="1"/>
</dbReference>
<evidence type="ECO:0000256" key="3">
    <source>
        <dbReference type="ARBA" id="ARBA00023125"/>
    </source>
</evidence>
<dbReference type="PROSITE" id="PS50931">
    <property type="entry name" value="HTH_LYSR"/>
    <property type="match status" value="1"/>
</dbReference>
<keyword evidence="9" id="KW-1185">Reference proteome</keyword>
<name>A0A1Y6IRH1_9VIBR</name>
<dbReference type="InterPro" id="IPR005119">
    <property type="entry name" value="LysR_subst-bd"/>
</dbReference>
<evidence type="ECO:0000256" key="2">
    <source>
        <dbReference type="ARBA" id="ARBA00023015"/>
    </source>
</evidence>
<reference evidence="6 9" key="2">
    <citation type="submission" date="2023-11" db="EMBL/GenBank/DDBJ databases">
        <title>Plant-associative lifestyle of Vibrio porteresiae and its evolutionary dynamics.</title>
        <authorList>
            <person name="Rameshkumar N."/>
            <person name="Kirti K."/>
        </authorList>
    </citation>
    <scope>NUCLEOTIDE SEQUENCE [LARGE SCALE GENOMIC DNA]</scope>
    <source>
        <strain evidence="6 9">MSSRF38</strain>
    </source>
</reference>
<dbReference type="Proteomes" id="UP000196125">
    <property type="component" value="Unassembled WGS sequence"/>
</dbReference>
<dbReference type="EMBL" id="FXXI01000001">
    <property type="protein sequence ID" value="SMR99092.1"/>
    <property type="molecule type" value="Genomic_DNA"/>
</dbReference>
<dbReference type="Pfam" id="PF03466">
    <property type="entry name" value="LysR_substrate"/>
    <property type="match status" value="1"/>
</dbReference>
<proteinExistence type="inferred from homology"/>
<dbReference type="SUPFAM" id="SSF53850">
    <property type="entry name" value="Periplasmic binding protein-like II"/>
    <property type="match status" value="1"/>
</dbReference>
<dbReference type="PANTHER" id="PTHR30537">
    <property type="entry name" value="HTH-TYPE TRANSCRIPTIONAL REGULATOR"/>
    <property type="match status" value="1"/>
</dbReference>
<feature type="domain" description="HTH lysR-type" evidence="5">
    <location>
        <begin position="1"/>
        <end position="59"/>
    </location>
</feature>
<organism evidence="7 8">
    <name type="scientific">Vibrio mangrovi</name>
    <dbReference type="NCBI Taxonomy" id="474394"/>
    <lineage>
        <taxon>Bacteria</taxon>
        <taxon>Pseudomonadati</taxon>
        <taxon>Pseudomonadota</taxon>
        <taxon>Gammaproteobacteria</taxon>
        <taxon>Vibrionales</taxon>
        <taxon>Vibrionaceae</taxon>
        <taxon>Vibrio</taxon>
    </lineage>
</organism>
<gene>
    <name evidence="7" type="primary">dmlR_1</name>
    <name evidence="6" type="ORF">SBX37_14715</name>
    <name evidence="7" type="ORF">VIM7927_00314</name>
</gene>
<dbReference type="AlphaFoldDB" id="A0A1Y6IRH1"/>
<evidence type="ECO:0000313" key="9">
    <source>
        <dbReference type="Proteomes" id="UP001283366"/>
    </source>
</evidence>
<evidence type="ECO:0000256" key="4">
    <source>
        <dbReference type="ARBA" id="ARBA00023163"/>
    </source>
</evidence>
<evidence type="ECO:0000256" key="1">
    <source>
        <dbReference type="ARBA" id="ARBA00009437"/>
    </source>
</evidence>
<evidence type="ECO:0000313" key="7">
    <source>
        <dbReference type="EMBL" id="SMR99092.1"/>
    </source>
</evidence>
<dbReference type="Proteomes" id="UP001283366">
    <property type="component" value="Unassembled WGS sequence"/>
</dbReference>
<dbReference type="InterPro" id="IPR000847">
    <property type="entry name" value="LysR_HTH_N"/>
</dbReference>
<dbReference type="FunFam" id="1.10.10.10:FF:000001">
    <property type="entry name" value="LysR family transcriptional regulator"/>
    <property type="match status" value="1"/>
</dbReference>
<dbReference type="Gene3D" id="3.40.190.290">
    <property type="match status" value="1"/>
</dbReference>
<keyword evidence="2" id="KW-0805">Transcription regulation</keyword>
<dbReference type="InterPro" id="IPR036390">
    <property type="entry name" value="WH_DNA-bd_sf"/>
</dbReference>
<dbReference type="RefSeq" id="WP_087479152.1">
    <property type="nucleotide sequence ID" value="NZ_AP024883.1"/>
</dbReference>
<dbReference type="GO" id="GO:0043565">
    <property type="term" value="F:sequence-specific DNA binding"/>
    <property type="evidence" value="ECO:0007669"/>
    <property type="project" value="TreeGrafter"/>
</dbReference>